<dbReference type="STRING" id="272562.CA_C1778"/>
<dbReference type="eggNOG" id="COG1335">
    <property type="taxonomic scope" value="Bacteria"/>
</dbReference>
<dbReference type="Gene3D" id="3.40.50.850">
    <property type="entry name" value="Isochorismatase-like"/>
    <property type="match status" value="1"/>
</dbReference>
<dbReference type="OrthoDB" id="9796485at2"/>
<dbReference type="SUPFAM" id="SSF52499">
    <property type="entry name" value="Isochorismatase-like hydrolases"/>
    <property type="match status" value="1"/>
</dbReference>
<sequence length="216" mass="24481">MGKFEEKILNMSEEIKGKFVDLNDLDKDKTAIVIVDMVNGFVHEGALSSPRVEGIVDEIVRINEKTLGNKKIFFLDEHTNNSTEFKSYAKHCLEGSLEAELIPELKNEALLDSNTVMIPKNSVNGFHAPGFKKWLEENESQIENYIICGCEVDICVSNFANTLKTYFNQKNMDKRIIIPSNAVETFDFGTHDGDLMKIISLWEMQSNGIEIVDRVL</sequence>
<dbReference type="CDD" id="cd00431">
    <property type="entry name" value="cysteine_hydrolases"/>
    <property type="match status" value="1"/>
</dbReference>
<evidence type="ECO:0000313" key="3">
    <source>
        <dbReference type="Proteomes" id="UP000000814"/>
    </source>
</evidence>
<feature type="domain" description="Isochorismatase-like" evidence="1">
    <location>
        <begin position="30"/>
        <end position="197"/>
    </location>
</feature>
<dbReference type="InterPro" id="IPR036380">
    <property type="entry name" value="Isochorismatase-like_sf"/>
</dbReference>
<dbReference type="GO" id="GO:0019365">
    <property type="term" value="P:pyridine nucleotide salvage"/>
    <property type="evidence" value="ECO:0007669"/>
    <property type="project" value="InterPro"/>
</dbReference>
<gene>
    <name evidence="2" type="ordered locus">CA_C1778</name>
</gene>
<keyword evidence="3" id="KW-1185">Reference proteome</keyword>
<protein>
    <submittedName>
        <fullName evidence="2">Amidase from nicotinamidase family</fullName>
    </submittedName>
</protein>
<name>Q97I75_CLOAB</name>
<dbReference type="PANTHER" id="PTHR47297:SF2">
    <property type="entry name" value="OS02G0606800 PROTEIN"/>
    <property type="match status" value="1"/>
</dbReference>
<dbReference type="PATRIC" id="fig|272562.8.peg.1984"/>
<dbReference type="KEGG" id="cac:CA_C1778"/>
<dbReference type="Proteomes" id="UP000000814">
    <property type="component" value="Chromosome"/>
</dbReference>
<dbReference type="PANTHER" id="PTHR47297">
    <property type="match status" value="1"/>
</dbReference>
<dbReference type="RefSeq" id="WP_010965084.1">
    <property type="nucleotide sequence ID" value="NC_003030.1"/>
</dbReference>
<evidence type="ECO:0000313" key="2">
    <source>
        <dbReference type="EMBL" id="AAK79743.1"/>
    </source>
</evidence>
<dbReference type="PIR" id="D97119">
    <property type="entry name" value="D97119"/>
</dbReference>
<accession>Q97I75</accession>
<dbReference type="Pfam" id="PF00857">
    <property type="entry name" value="Isochorismatase"/>
    <property type="match status" value="1"/>
</dbReference>
<organism evidence="2 3">
    <name type="scientific">Clostridium acetobutylicum (strain ATCC 824 / DSM 792 / JCM 1419 / IAM 19013 / LMG 5710 / NBRC 13948 / NRRL B-527 / VKM B-1787 / 2291 / W)</name>
    <dbReference type="NCBI Taxonomy" id="272562"/>
    <lineage>
        <taxon>Bacteria</taxon>
        <taxon>Bacillati</taxon>
        <taxon>Bacillota</taxon>
        <taxon>Clostridia</taxon>
        <taxon>Eubacteriales</taxon>
        <taxon>Clostridiaceae</taxon>
        <taxon>Clostridium</taxon>
    </lineage>
</organism>
<dbReference type="InterPro" id="IPR000868">
    <property type="entry name" value="Isochorismatase-like_dom"/>
</dbReference>
<dbReference type="AlphaFoldDB" id="Q97I75"/>
<dbReference type="GO" id="GO:0008936">
    <property type="term" value="F:nicotinamidase activity"/>
    <property type="evidence" value="ECO:0007669"/>
    <property type="project" value="InterPro"/>
</dbReference>
<dbReference type="EMBL" id="AE001437">
    <property type="protein sequence ID" value="AAK79743.1"/>
    <property type="molecule type" value="Genomic_DNA"/>
</dbReference>
<evidence type="ECO:0000259" key="1">
    <source>
        <dbReference type="Pfam" id="PF00857"/>
    </source>
</evidence>
<proteinExistence type="predicted"/>
<dbReference type="GeneID" id="44998272"/>
<dbReference type="HOGENOM" id="CLU_068979_9_0_9"/>
<reference evidence="2 3" key="1">
    <citation type="journal article" date="2001" name="J. Bacteriol.">
        <title>Genome sequence and comparative analysis of the solvent-producing bacterium Clostridium acetobutylicum.</title>
        <authorList>
            <person name="Nolling J."/>
            <person name="Breton G."/>
            <person name="Omelchenko M.V."/>
            <person name="Makarova K.S."/>
            <person name="Zeng Q."/>
            <person name="Gibson R."/>
            <person name="Lee H.M."/>
            <person name="Dubois J."/>
            <person name="Qiu D."/>
            <person name="Hitti J."/>
            <person name="Wolf Y.I."/>
            <person name="Tatusov R.L."/>
            <person name="Sabathe F."/>
            <person name="Doucette-Stamm L."/>
            <person name="Soucaille P."/>
            <person name="Daly M.J."/>
            <person name="Bennett G.N."/>
            <person name="Koonin E.V."/>
            <person name="Smith D.R."/>
        </authorList>
    </citation>
    <scope>NUCLEOTIDE SEQUENCE [LARGE SCALE GENOMIC DNA]</scope>
    <source>
        <strain evidence="3">ATCC 824 / DSM 792 / JCM 1419 / LMG 5710 / VKM B-1787</strain>
    </source>
</reference>
<dbReference type="InterPro" id="IPR044717">
    <property type="entry name" value="NIC1"/>
</dbReference>